<reference evidence="3" key="1">
    <citation type="submission" date="2016-10" db="EMBL/GenBank/DDBJ databases">
        <authorList>
            <person name="Varghese N."/>
            <person name="Submissions S."/>
        </authorList>
    </citation>
    <scope>NUCLEOTIDE SEQUENCE [LARGE SCALE GENOMIC DNA]</scope>
    <source>
        <strain evidence="3">DSM 44498</strain>
    </source>
</reference>
<accession>A0A1H4IF32</accession>
<dbReference type="AlphaFoldDB" id="A0A1H4IF32"/>
<feature type="region of interest" description="Disordered" evidence="1">
    <location>
        <begin position="1"/>
        <end position="34"/>
    </location>
</feature>
<organism evidence="2 3">
    <name type="scientific">Rhodococcus koreensis</name>
    <dbReference type="NCBI Taxonomy" id="99653"/>
    <lineage>
        <taxon>Bacteria</taxon>
        <taxon>Bacillati</taxon>
        <taxon>Actinomycetota</taxon>
        <taxon>Actinomycetes</taxon>
        <taxon>Mycobacteriales</taxon>
        <taxon>Nocardiaceae</taxon>
        <taxon>Rhodococcus</taxon>
    </lineage>
</organism>
<dbReference type="Proteomes" id="UP000183561">
    <property type="component" value="Unassembled WGS sequence"/>
</dbReference>
<gene>
    <name evidence="2" type="ORF">SAMN04490239_0473</name>
</gene>
<sequence>MTMTNSDTDDNPLPHAQLSAERLTSELGKSHGVV</sequence>
<evidence type="ECO:0000256" key="1">
    <source>
        <dbReference type="SAM" id="MobiDB-lite"/>
    </source>
</evidence>
<evidence type="ECO:0000313" key="3">
    <source>
        <dbReference type="Proteomes" id="UP000183561"/>
    </source>
</evidence>
<name>A0A1H4IF32_9NOCA</name>
<dbReference type="EMBL" id="FNSV01000002">
    <property type="protein sequence ID" value="SEB31948.1"/>
    <property type="molecule type" value="Genomic_DNA"/>
</dbReference>
<keyword evidence="3" id="KW-1185">Reference proteome</keyword>
<protein>
    <submittedName>
        <fullName evidence="2">Uncharacterized protein</fullName>
    </submittedName>
</protein>
<proteinExistence type="predicted"/>
<evidence type="ECO:0000313" key="2">
    <source>
        <dbReference type="EMBL" id="SEB31948.1"/>
    </source>
</evidence>